<evidence type="ECO:0008006" key="3">
    <source>
        <dbReference type="Google" id="ProtNLM"/>
    </source>
</evidence>
<gene>
    <name evidence="1" type="ORF">CYLTODRAFT_494497</name>
</gene>
<name>A0A0D7AW66_9AGAR</name>
<dbReference type="AlphaFoldDB" id="A0A0D7AW66"/>
<protein>
    <recommendedName>
        <fullName evidence="3">F-box domain-containing protein</fullName>
    </recommendedName>
</protein>
<accession>A0A0D7AW66</accession>
<proteinExistence type="predicted"/>
<sequence>MLTNGKNPVNVLSDDVLQTIFELCCAAKTANGITYLYRLQPRSAGQLPFQHTLLQVCQRWAGIVAHARLLWSSLLLLDIDKNMGRRLSRALDLSGEAPLDIDAIACDCKTLAKILSPHTRRLRTLSVGYGEWDWTAMHDVPALEYVDFTGFKPPATDYESISVVLTSAPALRRVTCSPKLVVHIMFPRAQIVELRIHREALSNPFDKSEIIRTPKDKKCLFDIISAAPLRLLTCTDDTGSEFPAMIKPDIEVAQFPRSWLPRFTLPSLRKYSICWDRDLEIKDILDLFHRSGCTLTHLDISNFNGSAIEGALEELLLALPLLTPGAIYWAVVNVQWLGL</sequence>
<dbReference type="EMBL" id="KN880762">
    <property type="protein sequence ID" value="KIY62633.1"/>
    <property type="molecule type" value="Genomic_DNA"/>
</dbReference>
<dbReference type="OrthoDB" id="3217549at2759"/>
<keyword evidence="2" id="KW-1185">Reference proteome</keyword>
<evidence type="ECO:0000313" key="2">
    <source>
        <dbReference type="Proteomes" id="UP000054007"/>
    </source>
</evidence>
<organism evidence="1 2">
    <name type="scientific">Cylindrobasidium torrendii FP15055 ss-10</name>
    <dbReference type="NCBI Taxonomy" id="1314674"/>
    <lineage>
        <taxon>Eukaryota</taxon>
        <taxon>Fungi</taxon>
        <taxon>Dikarya</taxon>
        <taxon>Basidiomycota</taxon>
        <taxon>Agaricomycotina</taxon>
        <taxon>Agaricomycetes</taxon>
        <taxon>Agaricomycetidae</taxon>
        <taxon>Agaricales</taxon>
        <taxon>Marasmiineae</taxon>
        <taxon>Physalacriaceae</taxon>
        <taxon>Cylindrobasidium</taxon>
    </lineage>
</organism>
<evidence type="ECO:0000313" key="1">
    <source>
        <dbReference type="EMBL" id="KIY62633.1"/>
    </source>
</evidence>
<dbReference type="Proteomes" id="UP000054007">
    <property type="component" value="Unassembled WGS sequence"/>
</dbReference>
<reference evidence="1 2" key="1">
    <citation type="journal article" date="2015" name="Fungal Genet. Biol.">
        <title>Evolution of novel wood decay mechanisms in Agaricales revealed by the genome sequences of Fistulina hepatica and Cylindrobasidium torrendii.</title>
        <authorList>
            <person name="Floudas D."/>
            <person name="Held B.W."/>
            <person name="Riley R."/>
            <person name="Nagy L.G."/>
            <person name="Koehler G."/>
            <person name="Ransdell A.S."/>
            <person name="Younus H."/>
            <person name="Chow J."/>
            <person name="Chiniquy J."/>
            <person name="Lipzen A."/>
            <person name="Tritt A."/>
            <person name="Sun H."/>
            <person name="Haridas S."/>
            <person name="LaButti K."/>
            <person name="Ohm R.A."/>
            <person name="Kues U."/>
            <person name="Blanchette R.A."/>
            <person name="Grigoriev I.V."/>
            <person name="Minto R.E."/>
            <person name="Hibbett D.S."/>
        </authorList>
    </citation>
    <scope>NUCLEOTIDE SEQUENCE [LARGE SCALE GENOMIC DNA]</scope>
    <source>
        <strain evidence="1 2">FP15055 ss-10</strain>
    </source>
</reference>